<feature type="compositionally biased region" description="Polar residues" evidence="1">
    <location>
        <begin position="292"/>
        <end position="314"/>
    </location>
</feature>
<evidence type="ECO:0000256" key="1">
    <source>
        <dbReference type="SAM" id="MobiDB-lite"/>
    </source>
</evidence>
<dbReference type="OrthoDB" id="2420608at2759"/>
<dbReference type="PANTHER" id="PTHR15992:SF5">
    <property type="entry name" value="HOLLIDAY JUNCTION RECOGNITION PROTEIN"/>
    <property type="match status" value="1"/>
</dbReference>
<feature type="region of interest" description="Disordered" evidence="1">
    <location>
        <begin position="1"/>
        <end position="24"/>
    </location>
</feature>
<evidence type="ECO:0000313" key="3">
    <source>
        <dbReference type="Proteomes" id="UP000054383"/>
    </source>
</evidence>
<organism evidence="2 3">
    <name type="scientific">Talaromyces islandicus</name>
    <name type="common">Penicillium islandicum</name>
    <dbReference type="NCBI Taxonomy" id="28573"/>
    <lineage>
        <taxon>Eukaryota</taxon>
        <taxon>Fungi</taxon>
        <taxon>Dikarya</taxon>
        <taxon>Ascomycota</taxon>
        <taxon>Pezizomycotina</taxon>
        <taxon>Eurotiomycetes</taxon>
        <taxon>Eurotiomycetidae</taxon>
        <taxon>Eurotiales</taxon>
        <taxon>Trichocomaceae</taxon>
        <taxon>Talaromyces</taxon>
        <taxon>Talaromyces sect. Islandici</taxon>
    </lineage>
</organism>
<feature type="compositionally biased region" description="Low complexity" evidence="1">
    <location>
        <begin position="580"/>
        <end position="590"/>
    </location>
</feature>
<protein>
    <recommendedName>
        <fullName evidence="4">Myb-like domain-containing protein</fullName>
    </recommendedName>
</protein>
<feature type="region of interest" description="Disordered" evidence="1">
    <location>
        <begin position="135"/>
        <end position="175"/>
    </location>
</feature>
<feature type="compositionally biased region" description="Acidic residues" evidence="1">
    <location>
        <begin position="542"/>
        <end position="553"/>
    </location>
</feature>
<gene>
    <name evidence="2" type="ORF">PISL3812_09109</name>
</gene>
<feature type="region of interest" description="Disordered" evidence="1">
    <location>
        <begin position="201"/>
        <end position="315"/>
    </location>
</feature>
<feature type="region of interest" description="Disordered" evidence="1">
    <location>
        <begin position="490"/>
        <end position="590"/>
    </location>
</feature>
<dbReference type="CDD" id="cd00167">
    <property type="entry name" value="SANT"/>
    <property type="match status" value="2"/>
</dbReference>
<feature type="region of interest" description="Disordered" evidence="1">
    <location>
        <begin position="346"/>
        <end position="378"/>
    </location>
</feature>
<sequence length="590" mass="65693">MEPPSKRRRLSPLSPSHHDLQDDTELQIARARNDKKLKSVFESIFEKYGKDFSDVGDEIDLRTGEIVVNKGHVSLMRNEDDTGGLLKTSQEKHSPRRASNVRESHDLDLAEDSDDELAPDGKLVLQSLIADDMEDDIGSCGIDDGNHDTESPGENHLVPGAAEPEEEGRIQSSGLEYSRAYNNTAKAADPVWQVPEIDAKFWEPPKMQTPPRKEVNIPDTRSPSPPTAGSLWAIRTPGRPRGASSKKQISTKKSTPSLPSKRRRKKPVVLDWSFANMKSDDSDSDDPLQEEAPSSTTQSLKIRGRSNVSITPTPMKTVVRNAVSAKSNNTARKKSVRKIEYGGLKEAVPLPGTPEVASSPQRLGSTPAHTSDKEMSSPTKIRPVEFILTPDEVKLIVKMKSESMDYTWDEIAEHLPGRTVDDLQEWEDRHPSLLDSNPTTYGWSRDELSKLDQFVEKSGIWWKDIQAALPTRSRRELESQMIKIWMERKAPPEDLAVEPEPNEQDRSSPVDNPAPKPQQSHPLYSDENDPALRTGDVMTNQDLEDLLEEDSDDGLTGISAIKVKSRPAEKSGGSRRGSPRKSSASPRKFF</sequence>
<dbReference type="Gene3D" id="1.10.20.10">
    <property type="entry name" value="Histone, subunit A"/>
    <property type="match status" value="1"/>
</dbReference>
<accession>A0A0U1M8S3</accession>
<feature type="compositionally biased region" description="Low complexity" evidence="1">
    <location>
        <begin position="245"/>
        <end position="259"/>
    </location>
</feature>
<dbReference type="AlphaFoldDB" id="A0A0U1M8S3"/>
<dbReference type="Proteomes" id="UP000054383">
    <property type="component" value="Unassembled WGS sequence"/>
</dbReference>
<proteinExistence type="predicted"/>
<dbReference type="InterPro" id="IPR009072">
    <property type="entry name" value="Histone-fold"/>
</dbReference>
<dbReference type="GO" id="GO:0046982">
    <property type="term" value="F:protein heterodimerization activity"/>
    <property type="evidence" value="ECO:0007669"/>
    <property type="project" value="InterPro"/>
</dbReference>
<name>A0A0U1M8S3_TALIS</name>
<feature type="compositionally biased region" description="Basic residues" evidence="1">
    <location>
        <begin position="1"/>
        <end position="10"/>
    </location>
</feature>
<dbReference type="InterPro" id="IPR001005">
    <property type="entry name" value="SANT/Myb"/>
</dbReference>
<dbReference type="PANTHER" id="PTHR15992">
    <property type="entry name" value="HOLLIDAY JUNCTION RECOGNITION PROTEIN"/>
    <property type="match status" value="1"/>
</dbReference>
<dbReference type="GO" id="GO:0005634">
    <property type="term" value="C:nucleus"/>
    <property type="evidence" value="ECO:0007669"/>
    <property type="project" value="InterPro"/>
</dbReference>
<evidence type="ECO:0008006" key="4">
    <source>
        <dbReference type="Google" id="ProtNLM"/>
    </source>
</evidence>
<dbReference type="InterPro" id="IPR018465">
    <property type="entry name" value="Scm3/HJURP"/>
</dbReference>
<dbReference type="OMA" id="MENTPSK"/>
<keyword evidence="3" id="KW-1185">Reference proteome</keyword>
<feature type="region of interest" description="Disordered" evidence="1">
    <location>
        <begin position="76"/>
        <end position="118"/>
    </location>
</feature>
<dbReference type="GO" id="GO:0042393">
    <property type="term" value="F:histone binding"/>
    <property type="evidence" value="ECO:0007669"/>
    <property type="project" value="InterPro"/>
</dbReference>
<feature type="compositionally biased region" description="Polar residues" evidence="1">
    <location>
        <begin position="356"/>
        <end position="369"/>
    </location>
</feature>
<evidence type="ECO:0000313" key="2">
    <source>
        <dbReference type="EMBL" id="CRG92054.1"/>
    </source>
</evidence>
<feature type="compositionally biased region" description="Acidic residues" evidence="1">
    <location>
        <begin position="109"/>
        <end position="118"/>
    </location>
</feature>
<dbReference type="Pfam" id="PF10384">
    <property type="entry name" value="Scm3"/>
    <property type="match status" value="1"/>
</dbReference>
<reference evidence="2 3" key="1">
    <citation type="submission" date="2015-04" db="EMBL/GenBank/DDBJ databases">
        <authorList>
            <person name="Syromyatnikov M.Y."/>
            <person name="Popov V.N."/>
        </authorList>
    </citation>
    <scope>NUCLEOTIDE SEQUENCE [LARGE SCALE GENOMIC DNA]</scope>
    <source>
        <strain evidence="2">WF-38-12</strain>
    </source>
</reference>
<dbReference type="EMBL" id="CVMT01000011">
    <property type="protein sequence ID" value="CRG92054.1"/>
    <property type="molecule type" value="Genomic_DNA"/>
</dbReference>